<evidence type="ECO:0000313" key="3">
    <source>
        <dbReference type="EMBL" id="CAE6486733.1"/>
    </source>
</evidence>
<feature type="transmembrane region" description="Helical" evidence="1">
    <location>
        <begin position="31"/>
        <end position="51"/>
    </location>
</feature>
<feature type="domain" description="Water stress and hypersensitive response" evidence="2">
    <location>
        <begin position="58"/>
        <end position="177"/>
    </location>
</feature>
<dbReference type="EMBL" id="CAJNAP010000001">
    <property type="protein sequence ID" value="CAE6486733.1"/>
    <property type="molecule type" value="Genomic_DNA"/>
</dbReference>
<dbReference type="GO" id="GO:0009269">
    <property type="term" value="P:response to desiccation"/>
    <property type="evidence" value="ECO:0007669"/>
    <property type="project" value="InterPro"/>
</dbReference>
<evidence type="ECO:0000259" key="2">
    <source>
        <dbReference type="SMART" id="SM00769"/>
    </source>
</evidence>
<dbReference type="Proteomes" id="UP000601736">
    <property type="component" value="Unassembled WGS sequence"/>
</dbReference>
<dbReference type="RefSeq" id="WP_090672629.1">
    <property type="nucleotide sequence ID" value="NZ_CAJNAP010000001.1"/>
</dbReference>
<evidence type="ECO:0000256" key="1">
    <source>
        <dbReference type="SAM" id="Phobius"/>
    </source>
</evidence>
<accession>A0A1I4UT18</accession>
<proteinExistence type="predicted"/>
<dbReference type="SUPFAM" id="SSF117070">
    <property type="entry name" value="LEA14-like"/>
    <property type="match status" value="1"/>
</dbReference>
<dbReference type="EMBL" id="FOUF01000054">
    <property type="protein sequence ID" value="SFM92127.1"/>
    <property type="molecule type" value="Genomic_DNA"/>
</dbReference>
<keyword evidence="5" id="KW-1185">Reference proteome</keyword>
<keyword evidence="1" id="KW-0472">Membrane</keyword>
<dbReference type="AlphaFoldDB" id="A0A1I4UT18"/>
<dbReference type="SMART" id="SM00769">
    <property type="entry name" value="WHy"/>
    <property type="match status" value="1"/>
</dbReference>
<dbReference type="InterPro" id="IPR013990">
    <property type="entry name" value="WHy-dom"/>
</dbReference>
<sequence>MQTQPFFRTQIPLDAAPDNDWRIPDGGIKRIVLILFLGMIVLVTGCVRLAGIKQNPDISLAGIELVELGLLEQRFNLKLRIQNPNDVALPINGMTFEIELDGATFARGLSDKVVTVPRLGEIVMEVKAASTLGMVWKQLVESQKSRRDKVDYRLSGRLFLQGLGSVPFEQKGNVSMPNSTDDLEKL</sequence>
<name>A0A1I4UT18_9PROT</name>
<evidence type="ECO:0000313" key="5">
    <source>
        <dbReference type="Proteomes" id="UP000199561"/>
    </source>
</evidence>
<dbReference type="Gene3D" id="2.60.40.1820">
    <property type="match status" value="1"/>
</dbReference>
<evidence type="ECO:0000313" key="4">
    <source>
        <dbReference type="EMBL" id="SFM92127.1"/>
    </source>
</evidence>
<reference evidence="4 5" key="1">
    <citation type="submission" date="2016-10" db="EMBL/GenBank/DDBJ databases">
        <authorList>
            <person name="de Groot N.N."/>
        </authorList>
    </citation>
    <scope>NUCLEOTIDE SEQUENCE [LARGE SCALE GENOMIC DNA]</scope>
    <source>
        <strain evidence="4 5">Nm146</strain>
    </source>
</reference>
<organism evidence="4 5">
    <name type="scientific">Nitrosomonas nitrosa</name>
    <dbReference type="NCBI Taxonomy" id="52442"/>
    <lineage>
        <taxon>Bacteria</taxon>
        <taxon>Pseudomonadati</taxon>
        <taxon>Pseudomonadota</taxon>
        <taxon>Betaproteobacteria</taxon>
        <taxon>Nitrosomonadales</taxon>
        <taxon>Nitrosomonadaceae</taxon>
        <taxon>Nitrosomonas</taxon>
    </lineage>
</organism>
<keyword evidence="1" id="KW-1133">Transmembrane helix</keyword>
<dbReference type="Proteomes" id="UP000199561">
    <property type="component" value="Unassembled WGS sequence"/>
</dbReference>
<dbReference type="Pfam" id="PF03168">
    <property type="entry name" value="LEA_2"/>
    <property type="match status" value="1"/>
</dbReference>
<reference evidence="3" key="2">
    <citation type="submission" date="2021-02" db="EMBL/GenBank/DDBJ databases">
        <authorList>
            <person name="Han P."/>
        </authorList>
    </citation>
    <scope>NUCLEOTIDE SEQUENCE</scope>
    <source>
        <strain evidence="3">Nitrosomonas nitrosa 18-3D</strain>
    </source>
</reference>
<keyword evidence="1" id="KW-0812">Transmembrane</keyword>
<dbReference type="InterPro" id="IPR004864">
    <property type="entry name" value="LEA_2"/>
</dbReference>
<gene>
    <name evidence="3" type="ORF">NMYAN_10452</name>
    <name evidence="4" type="ORF">SAMN05421880_1545</name>
</gene>
<protein>
    <submittedName>
        <fullName evidence="4">LEA14-like dessication related protein</fullName>
    </submittedName>
</protein>